<dbReference type="AlphaFoldDB" id="A0A6H0XMN6"/>
<dbReference type="Gene3D" id="3.40.50.1010">
    <property type="entry name" value="5'-nuclease"/>
    <property type="match status" value="1"/>
</dbReference>
<reference evidence="10 11" key="1">
    <citation type="journal article" date="2016" name="Sci. Rep.">
        <title>Peltaster fructicola genome reveals evolution from an invasive phytopathogen to an ectophytic parasite.</title>
        <authorList>
            <person name="Xu C."/>
            <person name="Chen H."/>
            <person name="Gleason M.L."/>
            <person name="Xu J.R."/>
            <person name="Liu H."/>
            <person name="Zhang R."/>
            <person name="Sun G."/>
        </authorList>
    </citation>
    <scope>NUCLEOTIDE SEQUENCE [LARGE SCALE GENOMIC DNA]</scope>
    <source>
        <strain evidence="10 11">LNHT1506</strain>
    </source>
</reference>
<dbReference type="Pfam" id="PF04900">
    <property type="entry name" value="Fcf1"/>
    <property type="match status" value="1"/>
</dbReference>
<keyword evidence="2" id="KW-0690">Ribosome biogenesis</keyword>
<keyword evidence="4" id="KW-0539">Nucleus</keyword>
<dbReference type="InterPro" id="IPR057776">
    <property type="entry name" value="UTP23_sensor"/>
</dbReference>
<dbReference type="Proteomes" id="UP000503462">
    <property type="component" value="Chromosome 1"/>
</dbReference>
<dbReference type="SUPFAM" id="SSF88723">
    <property type="entry name" value="PIN domain-like"/>
    <property type="match status" value="1"/>
</dbReference>
<comment type="subcellular location">
    <subcellularLocation>
        <location evidence="1">Nucleus</location>
        <location evidence="1">Nucleolus</location>
    </subcellularLocation>
</comment>
<feature type="region of interest" description="Disordered" evidence="8">
    <location>
        <begin position="186"/>
        <end position="301"/>
    </location>
</feature>
<keyword evidence="3" id="KW-0698">rRNA processing</keyword>
<dbReference type="EMBL" id="CP051139">
    <property type="protein sequence ID" value="QIW95894.1"/>
    <property type="molecule type" value="Genomic_DNA"/>
</dbReference>
<dbReference type="InterPro" id="IPR029060">
    <property type="entry name" value="PIN-like_dom_sf"/>
</dbReference>
<name>A0A6H0XMN6_9PEZI</name>
<protein>
    <recommendedName>
        <fullName evidence="7">U three protein 23</fullName>
    </recommendedName>
</protein>
<comment type="function">
    <text evidence="5">Involved in rRNA-processing and ribosome biogenesis.</text>
</comment>
<dbReference type="CDD" id="cd09865">
    <property type="entry name" value="PIN_ScUtp23p-like"/>
    <property type="match status" value="1"/>
</dbReference>
<dbReference type="FunFam" id="3.40.50.1010:FF:000006">
    <property type="entry name" value="rRNA-processing protein UTP23 homolog"/>
    <property type="match status" value="1"/>
</dbReference>
<feature type="domain" description="UTP23 sensor motif region" evidence="9">
    <location>
        <begin position="209"/>
        <end position="228"/>
    </location>
</feature>
<dbReference type="InterPro" id="IPR006984">
    <property type="entry name" value="Fcf1/UTP23"/>
</dbReference>
<evidence type="ECO:0000313" key="10">
    <source>
        <dbReference type="EMBL" id="QIW95894.1"/>
    </source>
</evidence>
<sequence>MGGKRTKQYRKAMHAYALSFNFREPYQILLDAEMIRDAARFKMKLGSMLEKTLHGTIKPMITQCCIRHLYDAEVEPEQKADKENWIEVAKQAERTRCGHHELETPLSALECIKSVVDPKDKGTNKHRYAVASQDLEIRQAMRQIAGVPLIYINRSVMILEPLAAKTEQIREAAEVGKRKAGLRTRPALVVGEKRKRDDEEEVPQETAKRKKPRGPKGPNPLSVKKAKKITNSTWDGERSRAAEMASKAAPKTQEQLADAADRTDLEAPHKKRKRRRKAAAAATQGNPAEAQLQHAVADTSD</sequence>
<comment type="similarity">
    <text evidence="6">Belongs to the UTP23/FCF1 family. UTP23 subfamily.</text>
</comment>
<dbReference type="OrthoDB" id="25675at2759"/>
<feature type="compositionally biased region" description="Basic residues" evidence="8">
    <location>
        <begin position="269"/>
        <end position="278"/>
    </location>
</feature>
<dbReference type="PANTHER" id="PTHR12416">
    <property type="entry name" value="RRNA-PROCESSING PROTEIN UTP23 HOMOLOG"/>
    <property type="match status" value="1"/>
</dbReference>
<feature type="compositionally biased region" description="Basic and acidic residues" evidence="8">
    <location>
        <begin position="259"/>
        <end position="268"/>
    </location>
</feature>
<evidence type="ECO:0000256" key="4">
    <source>
        <dbReference type="ARBA" id="ARBA00023242"/>
    </source>
</evidence>
<dbReference type="Pfam" id="PF24779">
    <property type="entry name" value="UTP23_sensor"/>
    <property type="match status" value="1"/>
</dbReference>
<dbReference type="GO" id="GO:0006364">
    <property type="term" value="P:rRNA processing"/>
    <property type="evidence" value="ECO:0007669"/>
    <property type="project" value="UniProtKB-KW"/>
</dbReference>
<accession>A0A6H0XMN6</accession>
<dbReference type="GO" id="GO:0032040">
    <property type="term" value="C:small-subunit processome"/>
    <property type="evidence" value="ECO:0007669"/>
    <property type="project" value="InterPro"/>
</dbReference>
<evidence type="ECO:0000259" key="9">
    <source>
        <dbReference type="Pfam" id="PF24779"/>
    </source>
</evidence>
<gene>
    <name evidence="10" type="ORF">AMS68_001412</name>
</gene>
<evidence type="ECO:0000256" key="6">
    <source>
        <dbReference type="ARBA" id="ARBA00038503"/>
    </source>
</evidence>
<evidence type="ECO:0000256" key="3">
    <source>
        <dbReference type="ARBA" id="ARBA00022552"/>
    </source>
</evidence>
<evidence type="ECO:0000256" key="8">
    <source>
        <dbReference type="SAM" id="MobiDB-lite"/>
    </source>
</evidence>
<evidence type="ECO:0000256" key="1">
    <source>
        <dbReference type="ARBA" id="ARBA00004604"/>
    </source>
</evidence>
<organism evidence="10 11">
    <name type="scientific">Peltaster fructicola</name>
    <dbReference type="NCBI Taxonomy" id="286661"/>
    <lineage>
        <taxon>Eukaryota</taxon>
        <taxon>Fungi</taxon>
        <taxon>Dikarya</taxon>
        <taxon>Ascomycota</taxon>
        <taxon>Pezizomycotina</taxon>
        <taxon>Dothideomycetes</taxon>
        <taxon>Dothideomycetes incertae sedis</taxon>
        <taxon>Peltaster</taxon>
    </lineage>
</organism>
<evidence type="ECO:0000256" key="2">
    <source>
        <dbReference type="ARBA" id="ARBA00022517"/>
    </source>
</evidence>
<evidence type="ECO:0000256" key="5">
    <source>
        <dbReference type="ARBA" id="ARBA00037300"/>
    </source>
</evidence>
<proteinExistence type="inferred from homology"/>
<keyword evidence="11" id="KW-1185">Reference proteome</keyword>
<evidence type="ECO:0000256" key="7">
    <source>
        <dbReference type="ARBA" id="ARBA00076388"/>
    </source>
</evidence>
<evidence type="ECO:0000313" key="11">
    <source>
        <dbReference type="Proteomes" id="UP000503462"/>
    </source>
</evidence>